<keyword evidence="2" id="KW-0812">Transmembrane</keyword>
<comment type="caution">
    <text evidence="3">The sequence shown here is derived from an EMBL/GenBank/DDBJ whole genome shotgun (WGS) entry which is preliminary data.</text>
</comment>
<dbReference type="Proteomes" id="UP000532010">
    <property type="component" value="Unassembled WGS sequence"/>
</dbReference>
<evidence type="ECO:0000256" key="1">
    <source>
        <dbReference type="SAM" id="MobiDB-lite"/>
    </source>
</evidence>
<feature type="transmembrane region" description="Helical" evidence="2">
    <location>
        <begin position="72"/>
        <end position="90"/>
    </location>
</feature>
<organism evidence="3 4">
    <name type="scientific">Microvirga lupini</name>
    <dbReference type="NCBI Taxonomy" id="420324"/>
    <lineage>
        <taxon>Bacteria</taxon>
        <taxon>Pseudomonadati</taxon>
        <taxon>Pseudomonadota</taxon>
        <taxon>Alphaproteobacteria</taxon>
        <taxon>Hyphomicrobiales</taxon>
        <taxon>Methylobacteriaceae</taxon>
        <taxon>Microvirga</taxon>
    </lineage>
</organism>
<name>A0A7W4VPZ1_9HYPH</name>
<dbReference type="RefSeq" id="WP_183453873.1">
    <property type="nucleotide sequence ID" value="NZ_JACHWB010000008.1"/>
</dbReference>
<accession>A0A7W4VPZ1</accession>
<gene>
    <name evidence="3" type="ORF">FHR70_004281</name>
</gene>
<proteinExistence type="predicted"/>
<protein>
    <submittedName>
        <fullName evidence="3">Uncharacterized protein</fullName>
    </submittedName>
</protein>
<evidence type="ECO:0000313" key="4">
    <source>
        <dbReference type="Proteomes" id="UP000532010"/>
    </source>
</evidence>
<evidence type="ECO:0000313" key="3">
    <source>
        <dbReference type="EMBL" id="MBB3021190.1"/>
    </source>
</evidence>
<dbReference type="EMBL" id="JACHWB010000008">
    <property type="protein sequence ID" value="MBB3021190.1"/>
    <property type="molecule type" value="Genomic_DNA"/>
</dbReference>
<keyword evidence="4" id="KW-1185">Reference proteome</keyword>
<keyword evidence="2" id="KW-0472">Membrane</keyword>
<feature type="region of interest" description="Disordered" evidence="1">
    <location>
        <begin position="1"/>
        <end position="23"/>
    </location>
</feature>
<dbReference type="AlphaFoldDB" id="A0A7W4VPZ1"/>
<reference evidence="3 4" key="1">
    <citation type="submission" date="2020-08" db="EMBL/GenBank/DDBJ databases">
        <title>The Agave Microbiome: Exploring the role of microbial communities in plant adaptations to desert environments.</title>
        <authorList>
            <person name="Partida-Martinez L.P."/>
        </authorList>
    </citation>
    <scope>NUCLEOTIDE SEQUENCE [LARGE SCALE GENOMIC DNA]</scope>
    <source>
        <strain evidence="3 4">AT3.9</strain>
    </source>
</reference>
<sequence length="91" mass="9977">MNDREREAREAAEARAALERVQRDTDTLGSSALARMGRRAGNHFGARDAVGTGEDGSTDLIELWGRRIGRSLSLIGVVILGFWLLVQLDIL</sequence>
<keyword evidence="2" id="KW-1133">Transmembrane helix</keyword>
<evidence type="ECO:0000256" key="2">
    <source>
        <dbReference type="SAM" id="Phobius"/>
    </source>
</evidence>